<dbReference type="EMBL" id="QEAP01000055">
    <property type="protein sequence ID" value="TPX76178.1"/>
    <property type="molecule type" value="Genomic_DNA"/>
</dbReference>
<evidence type="ECO:0000256" key="3">
    <source>
        <dbReference type="ARBA" id="ARBA00022448"/>
    </source>
</evidence>
<evidence type="ECO:0000256" key="9">
    <source>
        <dbReference type="PROSITE-ProRule" id="PRU00282"/>
    </source>
</evidence>
<evidence type="ECO:0000313" key="11">
    <source>
        <dbReference type="EMBL" id="TPX76178.1"/>
    </source>
</evidence>
<keyword evidence="7" id="KW-0496">Mitochondrion</keyword>
<gene>
    <name evidence="11" type="ORF">CcCBS67573_g02558</name>
</gene>
<feature type="repeat" description="Solcar" evidence="9">
    <location>
        <begin position="9"/>
        <end position="93"/>
    </location>
</feature>
<keyword evidence="12" id="KW-1185">Reference proteome</keyword>
<keyword evidence="6" id="KW-1133">Transmembrane helix</keyword>
<evidence type="ECO:0000256" key="10">
    <source>
        <dbReference type="RuleBase" id="RU000488"/>
    </source>
</evidence>
<evidence type="ECO:0000256" key="6">
    <source>
        <dbReference type="ARBA" id="ARBA00022989"/>
    </source>
</evidence>
<proteinExistence type="inferred from homology"/>
<organism evidence="11 12">
    <name type="scientific">Chytriomyces confervae</name>
    <dbReference type="NCBI Taxonomy" id="246404"/>
    <lineage>
        <taxon>Eukaryota</taxon>
        <taxon>Fungi</taxon>
        <taxon>Fungi incertae sedis</taxon>
        <taxon>Chytridiomycota</taxon>
        <taxon>Chytridiomycota incertae sedis</taxon>
        <taxon>Chytridiomycetes</taxon>
        <taxon>Chytridiales</taxon>
        <taxon>Chytriomycetaceae</taxon>
        <taxon>Chytriomyces</taxon>
    </lineage>
</organism>
<keyword evidence="4 9" id="KW-0812">Transmembrane</keyword>
<dbReference type="GO" id="GO:1990575">
    <property type="term" value="P:mitochondrial L-ornithine transmembrane transport"/>
    <property type="evidence" value="ECO:0007669"/>
    <property type="project" value="TreeGrafter"/>
</dbReference>
<evidence type="ECO:0000256" key="1">
    <source>
        <dbReference type="ARBA" id="ARBA00004225"/>
    </source>
</evidence>
<dbReference type="PANTHER" id="PTHR45624">
    <property type="entry name" value="MITOCHONDRIAL BASIC AMINO ACIDS TRANSPORTER-RELATED"/>
    <property type="match status" value="1"/>
</dbReference>
<dbReference type="GO" id="GO:0000064">
    <property type="term" value="F:L-ornithine transmembrane transporter activity"/>
    <property type="evidence" value="ECO:0007669"/>
    <property type="project" value="TreeGrafter"/>
</dbReference>
<dbReference type="SUPFAM" id="SSF103506">
    <property type="entry name" value="Mitochondrial carrier"/>
    <property type="match status" value="1"/>
</dbReference>
<dbReference type="Pfam" id="PF00153">
    <property type="entry name" value="Mito_carr"/>
    <property type="match status" value="3"/>
</dbReference>
<dbReference type="Gene3D" id="1.50.40.10">
    <property type="entry name" value="Mitochondrial carrier domain"/>
    <property type="match status" value="1"/>
</dbReference>
<comment type="subcellular location">
    <subcellularLocation>
        <location evidence="1">Mitochondrion membrane</location>
        <topology evidence="1">Multi-pass membrane protein</topology>
    </subcellularLocation>
</comment>
<evidence type="ECO:0000256" key="5">
    <source>
        <dbReference type="ARBA" id="ARBA00022737"/>
    </source>
</evidence>
<dbReference type="InterPro" id="IPR050567">
    <property type="entry name" value="Mitochondrial_Carrier"/>
</dbReference>
<comment type="similarity">
    <text evidence="2 10">Belongs to the mitochondrial carrier (TC 2.A.29) family.</text>
</comment>
<accession>A0A507FL70</accession>
<dbReference type="InterPro" id="IPR018108">
    <property type="entry name" value="MCP_transmembrane"/>
</dbReference>
<dbReference type="InterPro" id="IPR023395">
    <property type="entry name" value="MCP_dom_sf"/>
</dbReference>
<comment type="caution">
    <text evidence="11">The sequence shown here is derived from an EMBL/GenBank/DDBJ whole genome shotgun (WGS) entry which is preliminary data.</text>
</comment>
<keyword evidence="8 9" id="KW-0472">Membrane</keyword>
<dbReference type="Proteomes" id="UP000320333">
    <property type="component" value="Unassembled WGS sequence"/>
</dbReference>
<keyword evidence="5" id="KW-0677">Repeat</keyword>
<keyword evidence="3 10" id="KW-0813">Transport</keyword>
<dbReference type="OrthoDB" id="409586at2759"/>
<dbReference type="PROSITE" id="PS50920">
    <property type="entry name" value="SOLCAR"/>
    <property type="match status" value="3"/>
</dbReference>
<evidence type="ECO:0008006" key="13">
    <source>
        <dbReference type="Google" id="ProtNLM"/>
    </source>
</evidence>
<dbReference type="STRING" id="246404.A0A507FL70"/>
<evidence type="ECO:0000256" key="4">
    <source>
        <dbReference type="ARBA" id="ARBA00022692"/>
    </source>
</evidence>
<dbReference type="PANTHER" id="PTHR45624:SF12">
    <property type="entry name" value="MITOCHONDRIAL ORNITHINE TRANSPORTER 1"/>
    <property type="match status" value="1"/>
</dbReference>
<feature type="repeat" description="Solcar" evidence="9">
    <location>
        <begin position="211"/>
        <end position="300"/>
    </location>
</feature>
<sequence>MSTEQKKANQTAKELFAGCVGGIVQVLTGQPFDTVKVRLQTQPDQYKNMVDCVKKTINNEGFRGFYKGALTPLIGIGACVSIQFSVLEATKRHFIKQNASRNQQNPSQLSYTQMFLSGSASGVANGILSGPIEHVRSRLQIQARSNTPGSYAGPIDFFKRVYSQHGIPGIYKGQLITFVREFGGYGIYFMTYEALMARQMRIQQTNKRSDVAGWMQCVFGACSGYALWTVMYPVDAIKSKIQTDSFVASERKYKGILDCVRKVFATDGVMGFYRGFVTTMLRAGPVNGFTFMAYEATMRMIE</sequence>
<dbReference type="GO" id="GO:0031966">
    <property type="term" value="C:mitochondrial membrane"/>
    <property type="evidence" value="ECO:0007669"/>
    <property type="project" value="UniProtKB-SubCell"/>
</dbReference>
<evidence type="ECO:0000256" key="8">
    <source>
        <dbReference type="ARBA" id="ARBA00023136"/>
    </source>
</evidence>
<feature type="repeat" description="Solcar" evidence="9">
    <location>
        <begin position="112"/>
        <end position="198"/>
    </location>
</feature>
<name>A0A507FL70_9FUNG</name>
<dbReference type="AlphaFoldDB" id="A0A507FL70"/>
<protein>
    <recommendedName>
        <fullName evidence="13">Mitochondrial carrier protein</fullName>
    </recommendedName>
</protein>
<evidence type="ECO:0000256" key="2">
    <source>
        <dbReference type="ARBA" id="ARBA00006375"/>
    </source>
</evidence>
<evidence type="ECO:0000313" key="12">
    <source>
        <dbReference type="Proteomes" id="UP000320333"/>
    </source>
</evidence>
<reference evidence="11 12" key="1">
    <citation type="journal article" date="2019" name="Sci. Rep.">
        <title>Comparative genomics of chytrid fungi reveal insights into the obligate biotrophic and pathogenic lifestyle of Synchytrium endobioticum.</title>
        <authorList>
            <person name="van de Vossenberg B.T.L.H."/>
            <person name="Warris S."/>
            <person name="Nguyen H.D.T."/>
            <person name="van Gent-Pelzer M.P.E."/>
            <person name="Joly D.L."/>
            <person name="van de Geest H.C."/>
            <person name="Bonants P.J.M."/>
            <person name="Smith D.S."/>
            <person name="Levesque C.A."/>
            <person name="van der Lee T.A.J."/>
        </authorList>
    </citation>
    <scope>NUCLEOTIDE SEQUENCE [LARGE SCALE GENOMIC DNA]</scope>
    <source>
        <strain evidence="11 12">CBS 675.73</strain>
    </source>
</reference>
<evidence type="ECO:0000256" key="7">
    <source>
        <dbReference type="ARBA" id="ARBA00023128"/>
    </source>
</evidence>